<dbReference type="EMBL" id="BK015448">
    <property type="protein sequence ID" value="DAE07319.1"/>
    <property type="molecule type" value="Genomic_DNA"/>
</dbReference>
<proteinExistence type="predicted"/>
<protein>
    <recommendedName>
        <fullName evidence="1">DUF551 domain-containing protein</fullName>
    </recommendedName>
</protein>
<organism evidence="2">
    <name type="scientific">Phage sp. ct17O1</name>
    <dbReference type="NCBI Taxonomy" id="2825789"/>
    <lineage>
        <taxon>Viruses</taxon>
    </lineage>
</organism>
<accession>A0A8S5PJE0</accession>
<sequence>MSNENNGWTRIEDRLPPVGEDVLIFVPTLNIGDRKQFDIAWLDDGKCNDGFCFVGSTYGFDLPQVTHWRPIPHPPAIK</sequence>
<evidence type="ECO:0000313" key="2">
    <source>
        <dbReference type="EMBL" id="DAE07319.1"/>
    </source>
</evidence>
<name>A0A8S5PJE0_9VIRU</name>
<evidence type="ECO:0000259" key="1">
    <source>
        <dbReference type="Pfam" id="PF04448"/>
    </source>
</evidence>
<feature type="domain" description="DUF551" evidence="1">
    <location>
        <begin position="7"/>
        <end position="75"/>
    </location>
</feature>
<dbReference type="InterPro" id="IPR007539">
    <property type="entry name" value="DUF551"/>
</dbReference>
<reference evidence="2" key="1">
    <citation type="journal article" date="2021" name="Proc. Natl. Acad. Sci. U.S.A.">
        <title>A Catalog of Tens of Thousands of Viruses from Human Metagenomes Reveals Hidden Associations with Chronic Diseases.</title>
        <authorList>
            <person name="Tisza M.J."/>
            <person name="Buck C.B."/>
        </authorList>
    </citation>
    <scope>NUCLEOTIDE SEQUENCE</scope>
    <source>
        <strain evidence="2">Ct17O1</strain>
    </source>
</reference>
<dbReference type="Pfam" id="PF04448">
    <property type="entry name" value="DUF551"/>
    <property type="match status" value="1"/>
</dbReference>